<evidence type="ECO:0000256" key="1">
    <source>
        <dbReference type="ARBA" id="ARBA00004651"/>
    </source>
</evidence>
<evidence type="ECO:0000313" key="7">
    <source>
        <dbReference type="EMBL" id="GJM63464.1"/>
    </source>
</evidence>
<keyword evidence="2" id="KW-1003">Cell membrane</keyword>
<dbReference type="InterPro" id="IPR001123">
    <property type="entry name" value="LeuE-type"/>
</dbReference>
<organism evidence="7 8">
    <name type="scientific">Persicobacter diffluens</name>
    <dbReference type="NCBI Taxonomy" id="981"/>
    <lineage>
        <taxon>Bacteria</taxon>
        <taxon>Pseudomonadati</taxon>
        <taxon>Bacteroidota</taxon>
        <taxon>Cytophagia</taxon>
        <taxon>Cytophagales</taxon>
        <taxon>Persicobacteraceae</taxon>
        <taxon>Persicobacter</taxon>
    </lineage>
</organism>
<feature type="transmembrane region" description="Helical" evidence="6">
    <location>
        <begin position="184"/>
        <end position="203"/>
    </location>
</feature>
<evidence type="ECO:0000256" key="5">
    <source>
        <dbReference type="ARBA" id="ARBA00023136"/>
    </source>
</evidence>
<proteinExistence type="predicted"/>
<evidence type="ECO:0008006" key="9">
    <source>
        <dbReference type="Google" id="ProtNLM"/>
    </source>
</evidence>
<sequence length="204" mass="22302">MSQSIIALLLGFGGSFVGAIPIGPINMTVLKTSSNNDLPSARMMCYGAATVEIFMGLSALLIGTMVLHYLESHPVLRGFIGLALILIGTTVLVTPARSNDQPSIWSKFPPYLRGLIVASLNPQAIPYWLFIFAWYPLSELINFEPYTVALFLTGVFFGKLAILRSYSQLGKWGSERLMGHQKKLSAVLGGIFIVIGLSQLQFLF</sequence>
<reference evidence="7 8" key="1">
    <citation type="submission" date="2021-12" db="EMBL/GenBank/DDBJ databases">
        <title>Genome sequencing of bacteria with rrn-lacking chromosome and rrn-plasmid.</title>
        <authorList>
            <person name="Anda M."/>
            <person name="Iwasaki W."/>
        </authorList>
    </citation>
    <scope>NUCLEOTIDE SEQUENCE [LARGE SCALE GENOMIC DNA]</scope>
    <source>
        <strain evidence="7 8">NBRC 15940</strain>
    </source>
</reference>
<evidence type="ECO:0000256" key="2">
    <source>
        <dbReference type="ARBA" id="ARBA00022475"/>
    </source>
</evidence>
<feature type="transmembrane region" description="Helical" evidence="6">
    <location>
        <begin position="46"/>
        <end position="69"/>
    </location>
</feature>
<name>A0AAN4W0J4_9BACT</name>
<keyword evidence="4 6" id="KW-1133">Transmembrane helix</keyword>
<evidence type="ECO:0000256" key="6">
    <source>
        <dbReference type="SAM" id="Phobius"/>
    </source>
</evidence>
<protein>
    <recommendedName>
        <fullName evidence="9">LysE family translocator</fullName>
    </recommendedName>
</protein>
<feature type="transmembrane region" description="Helical" evidence="6">
    <location>
        <begin position="6"/>
        <end position="25"/>
    </location>
</feature>
<dbReference type="Pfam" id="PF01810">
    <property type="entry name" value="LysE"/>
    <property type="match status" value="1"/>
</dbReference>
<feature type="transmembrane region" description="Helical" evidence="6">
    <location>
        <begin position="115"/>
        <end position="137"/>
    </location>
</feature>
<dbReference type="PANTHER" id="PTHR30086:SF20">
    <property type="entry name" value="ARGININE EXPORTER PROTEIN ARGO-RELATED"/>
    <property type="match status" value="1"/>
</dbReference>
<dbReference type="Proteomes" id="UP001310022">
    <property type="component" value="Unassembled WGS sequence"/>
</dbReference>
<comment type="caution">
    <text evidence="7">The sequence shown here is derived from an EMBL/GenBank/DDBJ whole genome shotgun (WGS) entry which is preliminary data.</text>
</comment>
<feature type="transmembrane region" description="Helical" evidence="6">
    <location>
        <begin position="75"/>
        <end position="94"/>
    </location>
</feature>
<accession>A0AAN4W0J4</accession>
<dbReference type="PANTHER" id="PTHR30086">
    <property type="entry name" value="ARGININE EXPORTER PROTEIN ARGO"/>
    <property type="match status" value="1"/>
</dbReference>
<dbReference type="GO" id="GO:0015171">
    <property type="term" value="F:amino acid transmembrane transporter activity"/>
    <property type="evidence" value="ECO:0007669"/>
    <property type="project" value="TreeGrafter"/>
</dbReference>
<evidence type="ECO:0000256" key="3">
    <source>
        <dbReference type="ARBA" id="ARBA00022692"/>
    </source>
</evidence>
<gene>
    <name evidence="7" type="ORF">PEDI_40160</name>
</gene>
<dbReference type="AlphaFoldDB" id="A0AAN4W0J4"/>
<dbReference type="EMBL" id="BQKE01000003">
    <property type="protein sequence ID" value="GJM63464.1"/>
    <property type="molecule type" value="Genomic_DNA"/>
</dbReference>
<evidence type="ECO:0000256" key="4">
    <source>
        <dbReference type="ARBA" id="ARBA00022989"/>
    </source>
</evidence>
<keyword evidence="8" id="KW-1185">Reference proteome</keyword>
<feature type="transmembrane region" description="Helical" evidence="6">
    <location>
        <begin position="143"/>
        <end position="163"/>
    </location>
</feature>
<keyword evidence="5 6" id="KW-0472">Membrane</keyword>
<dbReference type="GO" id="GO:0005886">
    <property type="term" value="C:plasma membrane"/>
    <property type="evidence" value="ECO:0007669"/>
    <property type="project" value="UniProtKB-SubCell"/>
</dbReference>
<comment type="subcellular location">
    <subcellularLocation>
        <location evidence="1">Cell membrane</location>
        <topology evidence="1">Multi-pass membrane protein</topology>
    </subcellularLocation>
</comment>
<keyword evidence="3 6" id="KW-0812">Transmembrane</keyword>
<dbReference type="RefSeq" id="WP_338238625.1">
    <property type="nucleotide sequence ID" value="NZ_BQKE01000003.1"/>
</dbReference>
<evidence type="ECO:0000313" key="8">
    <source>
        <dbReference type="Proteomes" id="UP001310022"/>
    </source>
</evidence>